<organism evidence="2 3">
    <name type="scientific">Nocardioides mangrovi</name>
    <dbReference type="NCBI Taxonomy" id="2874580"/>
    <lineage>
        <taxon>Bacteria</taxon>
        <taxon>Bacillati</taxon>
        <taxon>Actinomycetota</taxon>
        <taxon>Actinomycetes</taxon>
        <taxon>Propionibacteriales</taxon>
        <taxon>Nocardioidaceae</taxon>
        <taxon>Nocardioides</taxon>
    </lineage>
</organism>
<dbReference type="Proteomes" id="UP000780875">
    <property type="component" value="Unassembled WGS sequence"/>
</dbReference>
<keyword evidence="3" id="KW-1185">Reference proteome</keyword>
<protein>
    <recommendedName>
        <fullName evidence="4">Ig-like domain repeat protein</fullName>
    </recommendedName>
</protein>
<evidence type="ECO:0008006" key="4">
    <source>
        <dbReference type="Google" id="ProtNLM"/>
    </source>
</evidence>
<dbReference type="RefSeq" id="WP_224124755.1">
    <property type="nucleotide sequence ID" value="NZ_JAIQZJ010000013.1"/>
</dbReference>
<feature type="signal peptide" evidence="1">
    <location>
        <begin position="1"/>
        <end position="31"/>
    </location>
</feature>
<reference evidence="2 3" key="1">
    <citation type="submission" date="2021-09" db="EMBL/GenBank/DDBJ databases">
        <title>Whole genome sequence of Nocardioides sp. GBK3QG-3.</title>
        <authorList>
            <person name="Tuo L."/>
        </authorList>
    </citation>
    <scope>NUCLEOTIDE SEQUENCE [LARGE SCALE GENOMIC DNA]</scope>
    <source>
        <strain evidence="2 3">GBK3QG-3</strain>
    </source>
</reference>
<feature type="chain" id="PRO_5045994050" description="Ig-like domain repeat protein" evidence="1">
    <location>
        <begin position="32"/>
        <end position="230"/>
    </location>
</feature>
<gene>
    <name evidence="2" type="ORF">K8U61_19645</name>
</gene>
<evidence type="ECO:0000256" key="1">
    <source>
        <dbReference type="SAM" id="SignalP"/>
    </source>
</evidence>
<name>A0ABS7UIC5_9ACTN</name>
<dbReference type="EMBL" id="JAIQZJ010000013">
    <property type="protein sequence ID" value="MBZ5740398.1"/>
    <property type="molecule type" value="Genomic_DNA"/>
</dbReference>
<evidence type="ECO:0000313" key="3">
    <source>
        <dbReference type="Proteomes" id="UP000780875"/>
    </source>
</evidence>
<comment type="caution">
    <text evidence="2">The sequence shown here is derived from an EMBL/GenBank/DDBJ whole genome shotgun (WGS) entry which is preliminary data.</text>
</comment>
<proteinExistence type="predicted"/>
<sequence length="230" mass="25154">MRTRRLLGTMIASVLTVGTMTLVGTASPASAATATKIVSGTDGKKWIYPGYSSNSKQPGAIVYGTTLSLSINVEDSSGNQVYDGTLTVQRQLPGQAWKTIKTSDSAYYYGSTKAVGNAKYRVLYSGTSDYSPSAAGVSGKVQRKLTYQNVGDRRVVLKGKVSPKYKGKVTVFKKQGKKFKKYKTVRTNKKGGFKTPLPAPRRGKFFWKMEIKSSKTFATTQSGKFYTYSY</sequence>
<accession>A0ABS7UIC5</accession>
<evidence type="ECO:0000313" key="2">
    <source>
        <dbReference type="EMBL" id="MBZ5740398.1"/>
    </source>
</evidence>
<keyword evidence="1" id="KW-0732">Signal</keyword>